<feature type="coiled-coil region" evidence="2">
    <location>
        <begin position="170"/>
        <end position="197"/>
    </location>
</feature>
<dbReference type="NCBIfam" id="TIGR01766">
    <property type="entry name" value="IS200/IS605 family accessory protein TnpB-like domain"/>
    <property type="match status" value="1"/>
</dbReference>
<comment type="caution">
    <text evidence="3">The sequence shown here is derived from an EMBL/GenBank/DDBJ whole genome shotgun (WGS) entry which is preliminary data.</text>
</comment>
<accession>A0A3S0JRT2</accession>
<evidence type="ECO:0000313" key="3">
    <source>
        <dbReference type="EMBL" id="RTR27583.1"/>
    </source>
</evidence>
<dbReference type="AlphaFoldDB" id="A0A3S0JRT2"/>
<dbReference type="Proteomes" id="UP000271374">
    <property type="component" value="Unassembled WGS sequence"/>
</dbReference>
<reference evidence="3 4" key="1">
    <citation type="submission" date="2018-12" db="EMBL/GenBank/DDBJ databases">
        <title>Bacillus yapensis draft genome sequence.</title>
        <authorList>
            <person name="Yu L."/>
            <person name="Xu X."/>
            <person name="Tang X."/>
        </authorList>
    </citation>
    <scope>NUCLEOTIDE SEQUENCE [LARGE SCALE GENOMIC DNA]</scope>
    <source>
        <strain evidence="3 4">XXST-01</strain>
    </source>
</reference>
<evidence type="ECO:0000313" key="4">
    <source>
        <dbReference type="Proteomes" id="UP000271374"/>
    </source>
</evidence>
<dbReference type="GO" id="GO:0003677">
    <property type="term" value="F:DNA binding"/>
    <property type="evidence" value="ECO:0007669"/>
    <property type="project" value="UniProtKB-KW"/>
</dbReference>
<dbReference type="RefSeq" id="WP_126410331.1">
    <property type="nucleotide sequence ID" value="NZ_RXNT01000018.1"/>
</dbReference>
<evidence type="ECO:0000256" key="1">
    <source>
        <dbReference type="ARBA" id="ARBA00023125"/>
    </source>
</evidence>
<evidence type="ECO:0000256" key="2">
    <source>
        <dbReference type="SAM" id="Coils"/>
    </source>
</evidence>
<dbReference type="InterPro" id="IPR010095">
    <property type="entry name" value="Cas12f1-like_TNB"/>
</dbReference>
<keyword evidence="1" id="KW-0238">DNA-binding</keyword>
<keyword evidence="2" id="KW-0175">Coiled coil</keyword>
<organism evidence="3 4">
    <name type="scientific">Bacillus yapensis</name>
    <dbReference type="NCBI Taxonomy" id="2492960"/>
    <lineage>
        <taxon>Bacteria</taxon>
        <taxon>Bacillati</taxon>
        <taxon>Bacillota</taxon>
        <taxon>Bacilli</taxon>
        <taxon>Bacillales</taxon>
        <taxon>Bacillaceae</taxon>
        <taxon>Bacillus</taxon>
    </lineage>
</organism>
<gene>
    <name evidence="3" type="ORF">EKG37_18855</name>
</gene>
<keyword evidence="4" id="KW-1185">Reference proteome</keyword>
<proteinExistence type="predicted"/>
<dbReference type="EMBL" id="RXNT01000018">
    <property type="protein sequence ID" value="RTR27583.1"/>
    <property type="molecule type" value="Genomic_DNA"/>
</dbReference>
<sequence>MRKTYFSTRVYKNMLPEKYNDSISHTLLLFSRSKHFAFQTQVLEKRSNESRRKKSLHLTVKERFQLNDHYAGSAIQEANALIQSQNELRKMYIENKEVQMTSVKKKIKSTRRHLTTLLKIKQSFVNGNPKFNQNSREQQVGHFFVVKFYKKTDIYYHAYQFEHDYLDVQIAHFKNRLGRLKFRLDRLQKQVKSLKHNSNSVVFGTKKLFKAQHTIENYQNDHQQWRKDWEQARYHQMTISGRKDAKVGNFVFCYIPGKQKLQFITPDGTKIEIDNLVFPYGQEQVDHSIETQMSCKNKKKYGKPIAWSVEDHGDYYIFKCIVDVPENPQKNFSRADGLLGLDLNIDHIAWSNINAKGQLIKSGVFSFDLEGKTSEQITKVIENKAVVIVDLAMKLNKPIALEKLNTTQSKVSHPYGNRKANKMMSQFAYNKMISAIKNRAEKMGVAVFDVNPAYTSQIGKIKYMKRLGISIHQAASYVIARRAMGFKETLPPVLHSLLPEKIAGLHHWAQWKWVSSCLSYVRKHSFYRIELSACDKIDSLNQLFPQGALSDLEAKGLSKVRSRKPIA</sequence>
<dbReference type="OrthoDB" id="7375452at2"/>
<name>A0A3S0JRT2_9BACI</name>
<protein>
    <submittedName>
        <fullName evidence="3">Transposase</fullName>
    </submittedName>
</protein>